<keyword evidence="5 7" id="KW-0472">Membrane</keyword>
<sequence length="283" mass="28538">MDHATANATGAVTWWQLNQLAVWEVVLVGAATGLIGALALMHRRIFFAEAVSHAAFPGAVLGVVAGAALAPGRITELIFAGALIGCLVLAGVMAVLVRLPGISSQAAAGIVLSSGFGLGYFAATWFAPLPVRVESFLTGSVLTANAVDVAAAGVVLALAVVAWWGVGPRLVSLGFSEALFRASIGTHRLYDALVLVLVCLGIVVAIPAVGTIVSIALIAAPPAILRPWVRTPGALLAGSPLVGIAIGLVGLASAQWWGLSAGGMIALWSGVIYAASVGGRQLT</sequence>
<dbReference type="PANTHER" id="PTHR30477:SF21">
    <property type="entry name" value="ABC-3 PROTEIN"/>
    <property type="match status" value="1"/>
</dbReference>
<dbReference type="Proteomes" id="UP000182237">
    <property type="component" value="Chromosome I"/>
</dbReference>
<keyword evidence="6" id="KW-0813">Transport</keyword>
<proteinExistence type="inferred from homology"/>
<dbReference type="PANTHER" id="PTHR30477">
    <property type="entry name" value="ABC-TRANSPORTER METAL-BINDING PROTEIN"/>
    <property type="match status" value="1"/>
</dbReference>
<feature type="transmembrane region" description="Helical" evidence="7">
    <location>
        <begin position="53"/>
        <end position="71"/>
    </location>
</feature>
<feature type="transmembrane region" description="Helical" evidence="7">
    <location>
        <begin position="106"/>
        <end position="129"/>
    </location>
</feature>
<dbReference type="InterPro" id="IPR037294">
    <property type="entry name" value="ABC_BtuC-like"/>
</dbReference>
<dbReference type="EMBL" id="LT629765">
    <property type="protein sequence ID" value="SDR74533.1"/>
    <property type="molecule type" value="Genomic_DNA"/>
</dbReference>
<dbReference type="eggNOG" id="COG1108">
    <property type="taxonomic scope" value="Bacteria"/>
</dbReference>
<keyword evidence="4 7" id="KW-1133">Transmembrane helix</keyword>
<feature type="transmembrane region" description="Helical" evidence="7">
    <location>
        <begin position="20"/>
        <end position="41"/>
    </location>
</feature>
<evidence type="ECO:0000256" key="1">
    <source>
        <dbReference type="ARBA" id="ARBA00004141"/>
    </source>
</evidence>
<name>A0A1H1LJ09_9CORY</name>
<comment type="similarity">
    <text evidence="2 6">Belongs to the ABC-3 integral membrane protein family.</text>
</comment>
<dbReference type="RefSeq" id="WP_019193397.1">
    <property type="nucleotide sequence ID" value="NZ_LT629765.1"/>
</dbReference>
<feature type="transmembrane region" description="Helical" evidence="7">
    <location>
        <begin position="149"/>
        <end position="171"/>
    </location>
</feature>
<accession>A0A1H1LJ09</accession>
<evidence type="ECO:0000256" key="4">
    <source>
        <dbReference type="ARBA" id="ARBA00022989"/>
    </source>
</evidence>
<dbReference type="Gene3D" id="1.10.3470.10">
    <property type="entry name" value="ABC transporter involved in vitamin B12 uptake, BtuC"/>
    <property type="match status" value="1"/>
</dbReference>
<comment type="subcellular location">
    <subcellularLocation>
        <location evidence="6">Cell membrane</location>
        <topology evidence="6">Multi-pass membrane protein</topology>
    </subcellularLocation>
    <subcellularLocation>
        <location evidence="1">Membrane</location>
        <topology evidence="1">Multi-pass membrane protein</topology>
    </subcellularLocation>
</comment>
<feature type="transmembrane region" description="Helical" evidence="7">
    <location>
        <begin position="232"/>
        <end position="251"/>
    </location>
</feature>
<dbReference type="STRING" id="1203190.GCA_000312345_00535"/>
<evidence type="ECO:0000313" key="8">
    <source>
        <dbReference type="EMBL" id="SDR74533.1"/>
    </source>
</evidence>
<dbReference type="Pfam" id="PF00950">
    <property type="entry name" value="ABC-3"/>
    <property type="match status" value="1"/>
</dbReference>
<evidence type="ECO:0000256" key="7">
    <source>
        <dbReference type="SAM" id="Phobius"/>
    </source>
</evidence>
<feature type="transmembrane region" description="Helical" evidence="7">
    <location>
        <begin position="77"/>
        <end position="99"/>
    </location>
</feature>
<dbReference type="GO" id="GO:0043190">
    <property type="term" value="C:ATP-binding cassette (ABC) transporter complex"/>
    <property type="evidence" value="ECO:0007669"/>
    <property type="project" value="InterPro"/>
</dbReference>
<reference evidence="8 9" key="1">
    <citation type="submission" date="2016-10" db="EMBL/GenBank/DDBJ databases">
        <authorList>
            <person name="de Groot N.N."/>
        </authorList>
    </citation>
    <scope>NUCLEOTIDE SEQUENCE [LARGE SCALE GENOMIC DNA]</scope>
    <source>
        <strain evidence="8 9">DSM 45434</strain>
    </source>
</reference>
<feature type="transmembrane region" description="Helical" evidence="7">
    <location>
        <begin position="256"/>
        <end position="275"/>
    </location>
</feature>
<evidence type="ECO:0000256" key="3">
    <source>
        <dbReference type="ARBA" id="ARBA00022692"/>
    </source>
</evidence>
<organism evidence="8 9">
    <name type="scientific">Corynebacterium timonense</name>
    <dbReference type="NCBI Taxonomy" id="441500"/>
    <lineage>
        <taxon>Bacteria</taxon>
        <taxon>Bacillati</taxon>
        <taxon>Actinomycetota</taxon>
        <taxon>Actinomycetes</taxon>
        <taxon>Mycobacteriales</taxon>
        <taxon>Corynebacteriaceae</taxon>
        <taxon>Corynebacterium</taxon>
    </lineage>
</organism>
<dbReference type="AlphaFoldDB" id="A0A1H1LJ09"/>
<evidence type="ECO:0000256" key="2">
    <source>
        <dbReference type="ARBA" id="ARBA00008034"/>
    </source>
</evidence>
<evidence type="ECO:0000313" key="9">
    <source>
        <dbReference type="Proteomes" id="UP000182237"/>
    </source>
</evidence>
<dbReference type="InterPro" id="IPR001626">
    <property type="entry name" value="ABC_TroCD"/>
</dbReference>
<feature type="transmembrane region" description="Helical" evidence="7">
    <location>
        <begin position="192"/>
        <end position="220"/>
    </location>
</feature>
<keyword evidence="3 6" id="KW-0812">Transmembrane</keyword>
<dbReference type="SUPFAM" id="SSF81345">
    <property type="entry name" value="ABC transporter involved in vitamin B12 uptake, BtuC"/>
    <property type="match status" value="1"/>
</dbReference>
<protein>
    <submittedName>
        <fullName evidence="8">ABC-type Mn2+/Zn2+ transport system, permease component</fullName>
    </submittedName>
</protein>
<gene>
    <name evidence="8" type="ORF">SAMN04488539_0236</name>
</gene>
<evidence type="ECO:0000256" key="5">
    <source>
        <dbReference type="ARBA" id="ARBA00023136"/>
    </source>
</evidence>
<dbReference type="GO" id="GO:0055085">
    <property type="term" value="P:transmembrane transport"/>
    <property type="evidence" value="ECO:0007669"/>
    <property type="project" value="InterPro"/>
</dbReference>
<keyword evidence="9" id="KW-1185">Reference proteome</keyword>
<evidence type="ECO:0000256" key="6">
    <source>
        <dbReference type="RuleBase" id="RU003943"/>
    </source>
</evidence>